<reference evidence="3" key="1">
    <citation type="submission" date="2017-09" db="EMBL/GenBank/DDBJ databases">
        <authorList>
            <person name="Varghese N."/>
            <person name="Submissions S."/>
        </authorList>
    </citation>
    <scope>NUCLEOTIDE SEQUENCE [LARGE SCALE GENOMIC DNA]</scope>
    <source>
        <strain evidence="3">CGMCC 1.12803</strain>
    </source>
</reference>
<proteinExistence type="predicted"/>
<gene>
    <name evidence="2" type="ORF">SAMN06297358_0989</name>
</gene>
<evidence type="ECO:0000313" key="2">
    <source>
        <dbReference type="EMBL" id="SOD13064.1"/>
    </source>
</evidence>
<keyword evidence="3" id="KW-1185">Reference proteome</keyword>
<feature type="transmembrane region" description="Helical" evidence="1">
    <location>
        <begin position="88"/>
        <end position="106"/>
    </location>
</feature>
<feature type="transmembrane region" description="Helical" evidence="1">
    <location>
        <begin position="165"/>
        <end position="184"/>
    </location>
</feature>
<keyword evidence="1" id="KW-0472">Membrane</keyword>
<keyword evidence="1" id="KW-0812">Transmembrane</keyword>
<feature type="transmembrane region" description="Helical" evidence="1">
    <location>
        <begin position="9"/>
        <end position="27"/>
    </location>
</feature>
<protein>
    <submittedName>
        <fullName evidence="2">Uncharacterized protein</fullName>
    </submittedName>
</protein>
<evidence type="ECO:0000256" key="1">
    <source>
        <dbReference type="SAM" id="Phobius"/>
    </source>
</evidence>
<name>A0A285ZTU0_9SPHI</name>
<accession>A0A285ZTU0</accession>
<evidence type="ECO:0000313" key="3">
    <source>
        <dbReference type="Proteomes" id="UP000219281"/>
    </source>
</evidence>
<organism evidence="2 3">
    <name type="scientific">Pedobacter xixiisoli</name>
    <dbReference type="NCBI Taxonomy" id="1476464"/>
    <lineage>
        <taxon>Bacteria</taxon>
        <taxon>Pseudomonadati</taxon>
        <taxon>Bacteroidota</taxon>
        <taxon>Sphingobacteriia</taxon>
        <taxon>Sphingobacteriales</taxon>
        <taxon>Sphingobacteriaceae</taxon>
        <taxon>Pedobacter</taxon>
    </lineage>
</organism>
<sequence length="186" mass="20544">MARKKVRTFIIILTLIIQLLFLSAIFIERLQSNYTPFIIIFLCLLVLISYIKAPIHHRTNLYEHVLIVLWVPAGALTCYFLNHGFHLGPVISAGIVGTIASFIPLLNKQSTYLKQLPATFYCGAFIGMTSLAIASSVYFVLAASFFAGVLLLVSKSLFNGLGGKLGTVAFTAVTITSFIFFLLFKK</sequence>
<dbReference type="Proteomes" id="UP000219281">
    <property type="component" value="Unassembled WGS sequence"/>
</dbReference>
<feature type="transmembrane region" description="Helical" evidence="1">
    <location>
        <begin position="118"/>
        <end position="145"/>
    </location>
</feature>
<dbReference type="EMBL" id="OCMT01000001">
    <property type="protein sequence ID" value="SOD13064.1"/>
    <property type="molecule type" value="Genomic_DNA"/>
</dbReference>
<feature type="transmembrane region" description="Helical" evidence="1">
    <location>
        <begin position="33"/>
        <end position="53"/>
    </location>
</feature>
<feature type="transmembrane region" description="Helical" evidence="1">
    <location>
        <begin position="65"/>
        <end position="82"/>
    </location>
</feature>
<dbReference type="AlphaFoldDB" id="A0A285ZTU0"/>
<dbReference type="RefSeq" id="WP_097129317.1">
    <property type="nucleotide sequence ID" value="NZ_OCMT01000001.1"/>
</dbReference>
<dbReference type="OrthoDB" id="6333271at2"/>
<keyword evidence="1" id="KW-1133">Transmembrane helix</keyword>